<dbReference type="Proteomes" id="UP000821866">
    <property type="component" value="Chromosome 11"/>
</dbReference>
<reference evidence="1" key="2">
    <citation type="submission" date="2021-09" db="EMBL/GenBank/DDBJ databases">
        <authorList>
            <person name="Jia N."/>
            <person name="Wang J."/>
            <person name="Shi W."/>
            <person name="Du L."/>
            <person name="Sun Y."/>
            <person name="Zhan W."/>
            <person name="Jiang J."/>
            <person name="Wang Q."/>
            <person name="Zhang B."/>
            <person name="Ji P."/>
            <person name="Sakyi L.B."/>
            <person name="Cui X."/>
            <person name="Yuan T."/>
            <person name="Jiang B."/>
            <person name="Yang W."/>
            <person name="Lam T.T.-Y."/>
            <person name="Chang Q."/>
            <person name="Ding S."/>
            <person name="Wang X."/>
            <person name="Zhu J."/>
            <person name="Ruan X."/>
            <person name="Zhao L."/>
            <person name="Wei J."/>
            <person name="Que T."/>
            <person name="Du C."/>
            <person name="Cheng J."/>
            <person name="Dai P."/>
            <person name="Han X."/>
            <person name="Huang E."/>
            <person name="Gao Y."/>
            <person name="Liu J."/>
            <person name="Shao H."/>
            <person name="Ye R."/>
            <person name="Li L."/>
            <person name="Wei W."/>
            <person name="Wang X."/>
            <person name="Wang C."/>
            <person name="Huo Q."/>
            <person name="Li W."/>
            <person name="Guo W."/>
            <person name="Chen H."/>
            <person name="Chen S."/>
            <person name="Zhou L."/>
            <person name="Zhou L."/>
            <person name="Ni X."/>
            <person name="Tian J."/>
            <person name="Zhou Y."/>
            <person name="Sheng Y."/>
            <person name="Liu T."/>
            <person name="Pan Y."/>
            <person name="Xia L."/>
            <person name="Li J."/>
            <person name="Zhao F."/>
            <person name="Cao W."/>
        </authorList>
    </citation>
    <scope>NUCLEOTIDE SEQUENCE</scope>
    <source>
        <strain evidence="1">Rmic-2018</strain>
        <tissue evidence="1">Larvae</tissue>
    </source>
</reference>
<organism evidence="1 2">
    <name type="scientific">Rhipicephalus microplus</name>
    <name type="common">Cattle tick</name>
    <name type="synonym">Boophilus microplus</name>
    <dbReference type="NCBI Taxonomy" id="6941"/>
    <lineage>
        <taxon>Eukaryota</taxon>
        <taxon>Metazoa</taxon>
        <taxon>Ecdysozoa</taxon>
        <taxon>Arthropoda</taxon>
        <taxon>Chelicerata</taxon>
        <taxon>Arachnida</taxon>
        <taxon>Acari</taxon>
        <taxon>Parasitiformes</taxon>
        <taxon>Ixodida</taxon>
        <taxon>Ixodoidea</taxon>
        <taxon>Ixodidae</taxon>
        <taxon>Rhipicephalinae</taxon>
        <taxon>Rhipicephalus</taxon>
        <taxon>Boophilus</taxon>
    </lineage>
</organism>
<evidence type="ECO:0000313" key="2">
    <source>
        <dbReference type="Proteomes" id="UP000821866"/>
    </source>
</evidence>
<gene>
    <name evidence="1" type="ORF">HPB51_020089</name>
</gene>
<sequence length="139" mass="15307">MPTERQSISAEITGAICVDPVLRNVHPVHNKGHRRARAEAIMRKIGGSSSTAFLVNAAQYWKKDAYVVTVVNEKVCLVNAVTVITRFTHEAEELAIVVALHERRRDVTVFSDSRTAIPSLSSGFVSTTAPHMKNKIPTQ</sequence>
<comment type="caution">
    <text evidence="1">The sequence shown here is derived from an EMBL/GenBank/DDBJ whole genome shotgun (WGS) entry which is preliminary data.</text>
</comment>
<proteinExistence type="predicted"/>
<dbReference type="AlphaFoldDB" id="A0A9J6EPV9"/>
<evidence type="ECO:0008006" key="3">
    <source>
        <dbReference type="Google" id="ProtNLM"/>
    </source>
</evidence>
<evidence type="ECO:0000313" key="1">
    <source>
        <dbReference type="EMBL" id="KAH8036205.1"/>
    </source>
</evidence>
<name>A0A9J6EPV9_RHIMP</name>
<reference evidence="1" key="1">
    <citation type="journal article" date="2020" name="Cell">
        <title>Large-Scale Comparative Analyses of Tick Genomes Elucidate Their Genetic Diversity and Vector Capacities.</title>
        <authorList>
            <consortium name="Tick Genome and Microbiome Consortium (TIGMIC)"/>
            <person name="Jia N."/>
            <person name="Wang J."/>
            <person name="Shi W."/>
            <person name="Du L."/>
            <person name="Sun Y."/>
            <person name="Zhan W."/>
            <person name="Jiang J.F."/>
            <person name="Wang Q."/>
            <person name="Zhang B."/>
            <person name="Ji P."/>
            <person name="Bell-Sakyi L."/>
            <person name="Cui X.M."/>
            <person name="Yuan T.T."/>
            <person name="Jiang B.G."/>
            <person name="Yang W.F."/>
            <person name="Lam T.T."/>
            <person name="Chang Q.C."/>
            <person name="Ding S.J."/>
            <person name="Wang X.J."/>
            <person name="Zhu J.G."/>
            <person name="Ruan X.D."/>
            <person name="Zhao L."/>
            <person name="Wei J.T."/>
            <person name="Ye R.Z."/>
            <person name="Que T.C."/>
            <person name="Du C.H."/>
            <person name="Zhou Y.H."/>
            <person name="Cheng J.X."/>
            <person name="Dai P.F."/>
            <person name="Guo W.B."/>
            <person name="Han X.H."/>
            <person name="Huang E.J."/>
            <person name="Li L.F."/>
            <person name="Wei W."/>
            <person name="Gao Y.C."/>
            <person name="Liu J.Z."/>
            <person name="Shao H.Z."/>
            <person name="Wang X."/>
            <person name="Wang C.C."/>
            <person name="Yang T.C."/>
            <person name="Huo Q.B."/>
            <person name="Li W."/>
            <person name="Chen H.Y."/>
            <person name="Chen S.E."/>
            <person name="Zhou L.G."/>
            <person name="Ni X.B."/>
            <person name="Tian J.H."/>
            <person name="Sheng Y."/>
            <person name="Liu T."/>
            <person name="Pan Y.S."/>
            <person name="Xia L.Y."/>
            <person name="Li J."/>
            <person name="Zhao F."/>
            <person name="Cao W.C."/>
        </authorList>
    </citation>
    <scope>NUCLEOTIDE SEQUENCE</scope>
    <source>
        <strain evidence="1">Rmic-2018</strain>
    </source>
</reference>
<accession>A0A9J6EPV9</accession>
<dbReference type="EMBL" id="JABSTU010000003">
    <property type="protein sequence ID" value="KAH8036205.1"/>
    <property type="molecule type" value="Genomic_DNA"/>
</dbReference>
<protein>
    <recommendedName>
        <fullName evidence="3">Tick transposon</fullName>
    </recommendedName>
</protein>
<keyword evidence="2" id="KW-1185">Reference proteome</keyword>